<dbReference type="GO" id="GO:0016853">
    <property type="term" value="F:isomerase activity"/>
    <property type="evidence" value="ECO:0007669"/>
    <property type="project" value="UniProtKB-KW"/>
</dbReference>
<dbReference type="AlphaFoldDB" id="A0A6P1V9Y6"/>
<dbReference type="Pfam" id="PF13728">
    <property type="entry name" value="TraF"/>
    <property type="match status" value="1"/>
</dbReference>
<name>A0A6P1V9Y6_9ENTR</name>
<gene>
    <name evidence="2" type="primary">trbB</name>
    <name evidence="2" type="ORF">GW952_30840</name>
</gene>
<proteinExistence type="predicted"/>
<feature type="domain" description="Thioredoxin" evidence="1">
    <location>
        <begin position="34"/>
        <end position="171"/>
    </location>
</feature>
<reference evidence="2 3" key="1">
    <citation type="submission" date="2020-01" db="EMBL/GenBank/DDBJ databases">
        <title>Bactrocera dorsalis gut bacteria genome.</title>
        <authorList>
            <person name="Zhang H."/>
            <person name="Cai Z."/>
        </authorList>
    </citation>
    <scope>NUCLEOTIDE SEQUENCE [LARGE SCALE GENOMIC DNA]</scope>
    <source>
        <strain evidence="2 3">BD177</strain>
        <plasmid evidence="2 3">unnamed2</plasmid>
    </source>
</reference>
<keyword evidence="2" id="KW-0614">Plasmid</keyword>
<dbReference type="Gene3D" id="3.40.30.10">
    <property type="entry name" value="Glutaredoxin"/>
    <property type="match status" value="1"/>
</dbReference>
<dbReference type="CDD" id="cd02947">
    <property type="entry name" value="TRX_family"/>
    <property type="match status" value="1"/>
</dbReference>
<sequence length="180" mass="19254">MLIVLAGAFTGTMMLAPPGHAEMNTAVLDEIRTLEETKNAPVPHEEKLRLLRLSNGQQVNTLDWNVVLFMASDCSYCKRFDPVLKQVSEKTGVAVFPYSLNGEADAAFPNAVPAPPAVVAAFFAQGLPVATPTTFLVNVNTMDTFPLLQGDATGAQITDRLDTVFIEALKRMSSTPGGAS</sequence>
<dbReference type="Proteomes" id="UP000464389">
    <property type="component" value="Plasmid unnamed2"/>
</dbReference>
<dbReference type="InterPro" id="IPR013766">
    <property type="entry name" value="Thioredoxin_domain"/>
</dbReference>
<evidence type="ECO:0000313" key="2">
    <source>
        <dbReference type="EMBL" id="QHS50126.1"/>
    </source>
</evidence>
<evidence type="ECO:0000259" key="1">
    <source>
        <dbReference type="PROSITE" id="PS51352"/>
    </source>
</evidence>
<dbReference type="InterPro" id="IPR039555">
    <property type="entry name" value="TraF/TrbB"/>
</dbReference>
<dbReference type="PROSITE" id="PS51352">
    <property type="entry name" value="THIOREDOXIN_2"/>
    <property type="match status" value="1"/>
</dbReference>
<dbReference type="InterPro" id="IPR014109">
    <property type="entry name" value="Thiol-disulphide_isomerase_rbB"/>
</dbReference>
<dbReference type="EMBL" id="CP048110">
    <property type="protein sequence ID" value="QHS50126.1"/>
    <property type="molecule type" value="Genomic_DNA"/>
</dbReference>
<dbReference type="SUPFAM" id="SSF52833">
    <property type="entry name" value="Thioredoxin-like"/>
    <property type="match status" value="1"/>
</dbReference>
<evidence type="ECO:0000313" key="3">
    <source>
        <dbReference type="Proteomes" id="UP000464389"/>
    </source>
</evidence>
<dbReference type="NCBIfam" id="TIGR02738">
    <property type="entry name" value="TrbB"/>
    <property type="match status" value="1"/>
</dbReference>
<keyword evidence="2" id="KW-0413">Isomerase</keyword>
<protein>
    <submittedName>
        <fullName evidence="2">Type-F conjugative transfer system pilin assembly thiol-disulfide isomerase TrbB</fullName>
    </submittedName>
</protein>
<organism evidence="2 3">
    <name type="scientific">Klebsiella michiganensis</name>
    <dbReference type="NCBI Taxonomy" id="1134687"/>
    <lineage>
        <taxon>Bacteria</taxon>
        <taxon>Pseudomonadati</taxon>
        <taxon>Pseudomonadota</taxon>
        <taxon>Gammaproteobacteria</taxon>
        <taxon>Enterobacterales</taxon>
        <taxon>Enterobacteriaceae</taxon>
        <taxon>Klebsiella/Raoultella group</taxon>
        <taxon>Klebsiella</taxon>
    </lineage>
</organism>
<geneLocation type="plasmid" evidence="2">
    <name>unnamed2</name>
</geneLocation>
<dbReference type="InterPro" id="IPR036249">
    <property type="entry name" value="Thioredoxin-like_sf"/>
</dbReference>
<accession>A0A6P1V9Y6</accession>